<feature type="repeat" description="ARM" evidence="2">
    <location>
        <begin position="1186"/>
        <end position="1230"/>
    </location>
</feature>
<sequence length="1273" mass="138293">MENFLKSTKGYLNAFRSTGENSKTKHTQSNIFSPTFVGDVYEQSVDEVDLEEGRIHTTDNNIFSSPVYKFNPETSEALEASEEHVPALTTLNATTLPDQPFEKSTASLHSASSFDSSPSDEETNEADREDDSSLANTELESESNPNPTLTSCADFENEETVSPDSTSDKEDRRRGSQILLDESGSSFDCPLLQRDLRQPASADLLAALSFLQSTEEKDPSGQPVEASENTEIVANCSVQPKGPTDDVDNTPDDEVSFPDLVAVISEIETSFDEAETKDETSQDEESYNTAVNLPQSDTDSLRGEPTQNLDSPFVQPQSPAEDIPDLRVGEEDPVPFEDQPTFCASNLSKSPLRELESLARQVLQGSHESNSNLSVENPFEAVQHTDVEASEVKESTNILEGSIGSGFNTKDESESIAANEHDFKRQIDFESTVVPGDVVEPDTSDHSQSVEAAVVEEGNASAEFDCSESARSEDLTSLAEELASITATDSIEDIKSEQTVSSQTKIVAESQPYCPLEEVVPVKEVVAGEEDQAAANKETLDLDKKPEPVVAETAATEDQGEGTAEVAEVDFIKQTQSDEPVIAQAQVVEPTRREGQEELAEVDSIEPDKSEEPIVAESQLVDLEVTEVQGEESFEVVALDSIERDKSEEPVVAESQAVEPAVVEARREEVTEVTAVDSTEQTKSEEPVVAEPQAVERAVAEAPREQVTEDAVRDSTEQTKSEERVVAASQAVEPAVAEAPREELTEGAALDSTNQTKSEEPVAVESQAFEPVVTDAERKEVSVIDSVEHTTSEELVFEVASVEERAQVQGEVQEVGATTHLDKEPANSEEPLVKAAEAVTTEIPQEERSLVEKEKVTAPVESVAKEQSQLEEDPLIEDSQEHIAIPVSSASITVTKNRKEENMQVRDASFAEEKKDEDDMAQVSMEPLETNLTETGKTSLQMSTLEAGPISPPKAEGRDDDRSESNDVAISSLDTSDASISAPHSTSIDDAIDRRSSKSPTTHNDRSSLRPAENPVVKNQASPRTPVRTESPPRERSKTPIQDRPLLDKKESLPKKKLTEYIRKDLWNRKKPELVLEAINAVAEAAIQPESRSAIARAGGLLALIRAMEDHVNDVTIQIASCSALERLALDPENEIAIAEIGGVDAVLGAMMCHFKNAELHEAAWSTLWNLTCVNSADEMTIDTAGGMQAIVSCMKQHINNPMVQKNACGALTNLCLHNEARLEALSDAGGFVAISSALQKHFKNPEVRKQASFALTSLLESHAGQYEADHGM</sequence>
<feature type="region of interest" description="Disordered" evidence="3">
    <location>
        <begin position="234"/>
        <end position="255"/>
    </location>
</feature>
<feature type="region of interest" description="Disordered" evidence="3">
    <location>
        <begin position="588"/>
        <end position="613"/>
    </location>
</feature>
<feature type="compositionally biased region" description="Polar residues" evidence="3">
    <location>
        <begin position="133"/>
        <end position="151"/>
    </location>
</feature>
<evidence type="ECO:0000256" key="2">
    <source>
        <dbReference type="PROSITE-ProRule" id="PRU00259"/>
    </source>
</evidence>
<feature type="region of interest" description="Disordered" evidence="3">
    <location>
        <begin position="895"/>
        <end position="1052"/>
    </location>
</feature>
<dbReference type="InterPro" id="IPR016024">
    <property type="entry name" value="ARM-type_fold"/>
</dbReference>
<feature type="compositionally biased region" description="Basic and acidic residues" evidence="3">
    <location>
        <begin position="698"/>
        <end position="725"/>
    </location>
</feature>
<dbReference type="Proteomes" id="UP000198406">
    <property type="component" value="Unassembled WGS sequence"/>
</dbReference>
<evidence type="ECO:0000256" key="1">
    <source>
        <dbReference type="ARBA" id="ARBA00022737"/>
    </source>
</evidence>
<feature type="compositionally biased region" description="Acidic residues" evidence="3">
    <location>
        <begin position="269"/>
        <end position="286"/>
    </location>
</feature>
<feature type="region of interest" description="Disordered" evidence="3">
    <location>
        <begin position="269"/>
        <end position="343"/>
    </location>
</feature>
<feature type="region of interest" description="Disordered" evidence="3">
    <location>
        <begin position="846"/>
        <end position="883"/>
    </location>
</feature>
<evidence type="ECO:0000313" key="5">
    <source>
        <dbReference type="EMBL" id="GAX27161.1"/>
    </source>
</evidence>
<accession>A0A1Z5KMA8</accession>
<feature type="compositionally biased region" description="Low complexity" evidence="3">
    <location>
        <begin position="687"/>
        <end position="697"/>
    </location>
</feature>
<feature type="compositionally biased region" description="Low complexity" evidence="3">
    <location>
        <begin position="104"/>
        <end position="117"/>
    </location>
</feature>
<dbReference type="EMBL" id="BDSP01000253">
    <property type="protein sequence ID" value="GAX27161.1"/>
    <property type="molecule type" value="Genomic_DNA"/>
</dbReference>
<dbReference type="PANTHER" id="PTHR22895">
    <property type="entry name" value="ARMADILLO REPEAT-CONTAINING PROTEIN 6"/>
    <property type="match status" value="1"/>
</dbReference>
<dbReference type="InParanoid" id="A0A1Z5KMA8"/>
<dbReference type="SMART" id="SM00185">
    <property type="entry name" value="ARM"/>
    <property type="match status" value="4"/>
</dbReference>
<dbReference type="Gene3D" id="1.25.10.10">
    <property type="entry name" value="Leucine-rich Repeat Variant"/>
    <property type="match status" value="1"/>
</dbReference>
<protein>
    <recommendedName>
        <fullName evidence="4">LRRK2 ARM repeat domain-containing protein</fullName>
    </recommendedName>
</protein>
<keyword evidence="6" id="KW-1185">Reference proteome</keyword>
<dbReference type="InterPro" id="IPR000225">
    <property type="entry name" value="Armadillo"/>
</dbReference>
<feature type="compositionally biased region" description="Acidic residues" evidence="3">
    <location>
        <begin position="869"/>
        <end position="878"/>
    </location>
</feature>
<feature type="compositionally biased region" description="Basic and acidic residues" evidence="3">
    <location>
        <begin position="955"/>
        <end position="965"/>
    </location>
</feature>
<organism evidence="5 6">
    <name type="scientific">Fistulifera solaris</name>
    <name type="common">Oleaginous diatom</name>
    <dbReference type="NCBI Taxonomy" id="1519565"/>
    <lineage>
        <taxon>Eukaryota</taxon>
        <taxon>Sar</taxon>
        <taxon>Stramenopiles</taxon>
        <taxon>Ochrophyta</taxon>
        <taxon>Bacillariophyta</taxon>
        <taxon>Bacillariophyceae</taxon>
        <taxon>Bacillariophycidae</taxon>
        <taxon>Naviculales</taxon>
        <taxon>Naviculaceae</taxon>
        <taxon>Fistulifera</taxon>
    </lineage>
</organism>
<feature type="compositionally biased region" description="Basic and acidic residues" evidence="3">
    <location>
        <begin position="846"/>
        <end position="856"/>
    </location>
</feature>
<feature type="compositionally biased region" description="Low complexity" evidence="3">
    <location>
        <begin position="726"/>
        <end position="738"/>
    </location>
</feature>
<comment type="caution">
    <text evidence="5">The sequence shown here is derived from an EMBL/GenBank/DDBJ whole genome shotgun (WGS) entry which is preliminary data.</text>
</comment>
<feature type="compositionally biased region" description="Polar residues" evidence="3">
    <location>
        <begin position="966"/>
        <end position="988"/>
    </location>
</feature>
<dbReference type="InterPro" id="IPR056597">
    <property type="entry name" value="ARM_LRRK2"/>
</dbReference>
<feature type="region of interest" description="Disordered" evidence="3">
    <location>
        <begin position="398"/>
        <end position="422"/>
    </location>
</feature>
<feature type="compositionally biased region" description="Acidic residues" evidence="3">
    <location>
        <begin position="118"/>
        <end position="132"/>
    </location>
</feature>
<dbReference type="SUPFAM" id="SSF48371">
    <property type="entry name" value="ARM repeat"/>
    <property type="match status" value="1"/>
</dbReference>
<dbReference type="InterPro" id="IPR011989">
    <property type="entry name" value="ARM-like"/>
</dbReference>
<evidence type="ECO:0000259" key="4">
    <source>
        <dbReference type="Pfam" id="PF23744"/>
    </source>
</evidence>
<dbReference type="PROSITE" id="PS50176">
    <property type="entry name" value="ARM_REPEAT"/>
    <property type="match status" value="2"/>
</dbReference>
<feature type="compositionally biased region" description="Polar residues" evidence="3">
    <location>
        <begin position="930"/>
        <end position="944"/>
    </location>
</feature>
<reference evidence="5 6" key="1">
    <citation type="journal article" date="2015" name="Plant Cell">
        <title>Oil accumulation by the oleaginous diatom Fistulifera solaris as revealed by the genome and transcriptome.</title>
        <authorList>
            <person name="Tanaka T."/>
            <person name="Maeda Y."/>
            <person name="Veluchamy A."/>
            <person name="Tanaka M."/>
            <person name="Abida H."/>
            <person name="Marechal E."/>
            <person name="Bowler C."/>
            <person name="Muto M."/>
            <person name="Sunaga Y."/>
            <person name="Tanaka M."/>
            <person name="Yoshino T."/>
            <person name="Taniguchi T."/>
            <person name="Fukuda Y."/>
            <person name="Nemoto M."/>
            <person name="Matsumoto M."/>
            <person name="Wong P.S."/>
            <person name="Aburatani S."/>
            <person name="Fujibuchi W."/>
        </authorList>
    </citation>
    <scope>NUCLEOTIDE SEQUENCE [LARGE SCALE GENOMIC DNA]</scope>
    <source>
        <strain evidence="5 6">JPCC DA0580</strain>
    </source>
</reference>
<dbReference type="Pfam" id="PF23744">
    <property type="entry name" value="ARM_LRRK2"/>
    <property type="match status" value="1"/>
</dbReference>
<feature type="compositionally biased region" description="Basic and acidic residues" evidence="3">
    <location>
        <begin position="409"/>
        <end position="422"/>
    </location>
</feature>
<feature type="compositionally biased region" description="Polar residues" evidence="3">
    <location>
        <begin position="305"/>
        <end position="318"/>
    </location>
</feature>
<proteinExistence type="predicted"/>
<dbReference type="OrthoDB" id="49556at2759"/>
<feature type="compositionally biased region" description="Basic and acidic residues" evidence="3">
    <location>
        <begin position="897"/>
        <end position="914"/>
    </location>
</feature>
<gene>
    <name evidence="5" type="ORF">FisN_13Lh292</name>
</gene>
<feature type="region of interest" description="Disordered" evidence="3">
    <location>
        <begin position="645"/>
        <end position="771"/>
    </location>
</feature>
<evidence type="ECO:0000256" key="3">
    <source>
        <dbReference type="SAM" id="MobiDB-lite"/>
    </source>
</evidence>
<feature type="compositionally biased region" description="Polar residues" evidence="3">
    <location>
        <begin position="287"/>
        <end position="298"/>
    </location>
</feature>
<evidence type="ECO:0000313" key="6">
    <source>
        <dbReference type="Proteomes" id="UP000198406"/>
    </source>
</evidence>
<dbReference type="AlphaFoldDB" id="A0A1Z5KMA8"/>
<feature type="repeat" description="ARM" evidence="2">
    <location>
        <begin position="1099"/>
        <end position="1143"/>
    </location>
</feature>
<feature type="region of interest" description="Disordered" evidence="3">
    <location>
        <begin position="95"/>
        <end position="174"/>
    </location>
</feature>
<name>A0A1Z5KMA8_FISSO</name>
<feature type="domain" description="LRRK2 ARM repeat" evidence="4">
    <location>
        <begin position="1105"/>
        <end position="1260"/>
    </location>
</feature>
<dbReference type="PANTHER" id="PTHR22895:SF0">
    <property type="entry name" value="ARMADILLO REPEAT-CONTAINING PROTEIN 6"/>
    <property type="match status" value="1"/>
</dbReference>
<feature type="compositionally biased region" description="Acidic residues" evidence="3">
    <location>
        <begin position="245"/>
        <end position="255"/>
    </location>
</feature>
<keyword evidence="1" id="KW-0677">Repeat</keyword>